<comment type="caution">
    <text evidence="2">The sequence shown here is derived from an EMBL/GenBank/DDBJ whole genome shotgun (WGS) entry which is preliminary data.</text>
</comment>
<gene>
    <name evidence="2" type="ORF">CR513_08835</name>
</gene>
<dbReference type="InterPro" id="IPR057670">
    <property type="entry name" value="SH3_retrovirus"/>
</dbReference>
<keyword evidence="3" id="KW-1185">Reference proteome</keyword>
<reference evidence="2" key="1">
    <citation type="submission" date="2018-05" db="EMBL/GenBank/DDBJ databases">
        <title>Draft genome of Mucuna pruriens seed.</title>
        <authorList>
            <person name="Nnadi N.E."/>
            <person name="Vos R."/>
            <person name="Hasami M.H."/>
            <person name="Devisetty U.K."/>
            <person name="Aguiy J.C."/>
        </authorList>
    </citation>
    <scope>NUCLEOTIDE SEQUENCE [LARGE SCALE GENOMIC DNA]</scope>
    <source>
        <strain evidence="2">JCA_2017</strain>
    </source>
</reference>
<accession>A0A371HWC6</accession>
<dbReference type="Proteomes" id="UP000257109">
    <property type="component" value="Unassembled WGS sequence"/>
</dbReference>
<evidence type="ECO:0000259" key="1">
    <source>
        <dbReference type="Pfam" id="PF25597"/>
    </source>
</evidence>
<evidence type="ECO:0000313" key="3">
    <source>
        <dbReference type="Proteomes" id="UP000257109"/>
    </source>
</evidence>
<dbReference type="AlphaFoldDB" id="A0A371HWC6"/>
<dbReference type="EMBL" id="QJKJ01001549">
    <property type="protein sequence ID" value="RDY07097.1"/>
    <property type="molecule type" value="Genomic_DNA"/>
</dbReference>
<feature type="domain" description="Retroviral polymerase SH3-like" evidence="1">
    <location>
        <begin position="23"/>
        <end position="81"/>
    </location>
</feature>
<feature type="non-terminal residue" evidence="2">
    <location>
        <position position="1"/>
    </location>
</feature>
<evidence type="ECO:0000313" key="2">
    <source>
        <dbReference type="EMBL" id="RDY07097.1"/>
    </source>
</evidence>
<sequence length="119" mass="13995">MDKKLRVERDHQSDTLEFLDAKCLCSCSYQLKKKLDDKGKRCIFIGYNTNSKTYKLYNPKTKKVLVDMTSNEKDMWNWSLKSQKGKMVIPNNCEKNERQVNPTPNEHSHLIGHRGIINY</sequence>
<proteinExistence type="predicted"/>
<name>A0A371HWC6_MUCPR</name>
<dbReference type="Pfam" id="PF25597">
    <property type="entry name" value="SH3_retrovirus"/>
    <property type="match status" value="1"/>
</dbReference>
<organism evidence="2 3">
    <name type="scientific">Mucuna pruriens</name>
    <name type="common">Velvet bean</name>
    <name type="synonym">Dolichos pruriens</name>
    <dbReference type="NCBI Taxonomy" id="157652"/>
    <lineage>
        <taxon>Eukaryota</taxon>
        <taxon>Viridiplantae</taxon>
        <taxon>Streptophyta</taxon>
        <taxon>Embryophyta</taxon>
        <taxon>Tracheophyta</taxon>
        <taxon>Spermatophyta</taxon>
        <taxon>Magnoliopsida</taxon>
        <taxon>eudicotyledons</taxon>
        <taxon>Gunneridae</taxon>
        <taxon>Pentapetalae</taxon>
        <taxon>rosids</taxon>
        <taxon>fabids</taxon>
        <taxon>Fabales</taxon>
        <taxon>Fabaceae</taxon>
        <taxon>Papilionoideae</taxon>
        <taxon>50 kb inversion clade</taxon>
        <taxon>NPAAA clade</taxon>
        <taxon>indigoferoid/millettioid clade</taxon>
        <taxon>Phaseoleae</taxon>
        <taxon>Mucuna</taxon>
    </lineage>
</organism>
<protein>
    <recommendedName>
        <fullName evidence="1">Retroviral polymerase SH3-like domain-containing protein</fullName>
    </recommendedName>
</protein>
<dbReference type="OrthoDB" id="1422773at2759"/>